<proteinExistence type="predicted"/>
<dbReference type="Proteomes" id="UP001145050">
    <property type="component" value="Unassembled WGS sequence"/>
</dbReference>
<protein>
    <submittedName>
        <fullName evidence="1">Uncharacterized protein</fullName>
    </submittedName>
</protein>
<evidence type="ECO:0000313" key="1">
    <source>
        <dbReference type="EMBL" id="MDC3424386.1"/>
    </source>
</evidence>
<comment type="caution">
    <text evidence="1">The sequence shown here is derived from an EMBL/GenBank/DDBJ whole genome shotgun (WGS) entry which is preliminary data.</text>
</comment>
<evidence type="ECO:0000313" key="2">
    <source>
        <dbReference type="Proteomes" id="UP001145050"/>
    </source>
</evidence>
<keyword evidence="2" id="KW-1185">Reference proteome</keyword>
<gene>
    <name evidence="1" type="ORF">NC797_07680</name>
</gene>
<sequence>MSKIKKATASLVIAAVLAIPFIGIQTDTTKEFAARDSGPSFMYMDPGGGIGN</sequence>
<name>A0A9X3WUC1_9BACI</name>
<accession>A0A9X3WUC1</accession>
<reference evidence="1" key="1">
    <citation type="submission" date="2022-06" db="EMBL/GenBank/DDBJ databases">
        <title>Aquibacillus sp. a new bacterium isolated from soil saline samples.</title>
        <authorList>
            <person name="Galisteo C."/>
            <person name="De La Haba R."/>
            <person name="Sanchez-Porro C."/>
            <person name="Ventosa A."/>
        </authorList>
    </citation>
    <scope>NUCLEOTIDE SEQUENCE</scope>
    <source>
        <strain evidence="1">3ASR75-11</strain>
    </source>
</reference>
<organism evidence="1 2">
    <name type="scientific">Terrihalobacillus insolitus</name>
    <dbReference type="NCBI Taxonomy" id="2950438"/>
    <lineage>
        <taxon>Bacteria</taxon>
        <taxon>Bacillati</taxon>
        <taxon>Bacillota</taxon>
        <taxon>Bacilli</taxon>
        <taxon>Bacillales</taxon>
        <taxon>Bacillaceae</taxon>
        <taxon>Terrihalobacillus</taxon>
    </lineage>
</organism>
<dbReference type="AlphaFoldDB" id="A0A9X3WUC1"/>
<dbReference type="EMBL" id="JAMQKB010000005">
    <property type="protein sequence ID" value="MDC3424386.1"/>
    <property type="molecule type" value="Genomic_DNA"/>
</dbReference>
<dbReference type="RefSeq" id="WP_272436190.1">
    <property type="nucleotide sequence ID" value="NZ_JAMQKB010000005.1"/>
</dbReference>